<protein>
    <submittedName>
        <fullName evidence="1">Uncharacterized protein</fullName>
    </submittedName>
</protein>
<evidence type="ECO:0000313" key="2">
    <source>
        <dbReference type="Proteomes" id="UP000005950"/>
    </source>
</evidence>
<organism evidence="1 2">
    <name type="scientific">Holdemania filiformis DSM 12042</name>
    <dbReference type="NCBI Taxonomy" id="545696"/>
    <lineage>
        <taxon>Bacteria</taxon>
        <taxon>Bacillati</taxon>
        <taxon>Bacillota</taxon>
        <taxon>Erysipelotrichia</taxon>
        <taxon>Erysipelotrichales</taxon>
        <taxon>Erysipelotrichaceae</taxon>
        <taxon>Holdemania</taxon>
    </lineage>
</organism>
<dbReference type="AlphaFoldDB" id="B9YB24"/>
<comment type="caution">
    <text evidence="1">The sequence shown here is derived from an EMBL/GenBank/DDBJ whole genome shotgun (WGS) entry which is preliminary data.</text>
</comment>
<reference evidence="1 2" key="2">
    <citation type="submission" date="2009-02" db="EMBL/GenBank/DDBJ databases">
        <title>Draft genome sequence of Holdemania filiformis DSM 12042.</title>
        <authorList>
            <person name="Sudarsanam P."/>
            <person name="Ley R."/>
            <person name="Guruge J."/>
            <person name="Turnbaugh P.J."/>
            <person name="Mahowald M."/>
            <person name="Liep D."/>
            <person name="Gordon J."/>
        </authorList>
    </citation>
    <scope>NUCLEOTIDE SEQUENCE [LARGE SCALE GENOMIC DNA]</scope>
    <source>
        <strain evidence="1 2">DSM 12042</strain>
    </source>
</reference>
<reference evidence="1 2" key="1">
    <citation type="submission" date="2008-12" db="EMBL/GenBank/DDBJ databases">
        <authorList>
            <person name="Fulton L."/>
            <person name="Clifton S."/>
            <person name="Fulton B."/>
            <person name="Xu J."/>
            <person name="Minx P."/>
            <person name="Pepin K.H."/>
            <person name="Johnson M."/>
            <person name="Bhonagiri V."/>
            <person name="Nash W.E."/>
            <person name="Mardis E.R."/>
            <person name="Wilson R.K."/>
        </authorList>
    </citation>
    <scope>NUCLEOTIDE SEQUENCE [LARGE SCALE GENOMIC DNA]</scope>
    <source>
        <strain evidence="1 2">DSM 12042</strain>
    </source>
</reference>
<gene>
    <name evidence="1" type="ORF">HOLDEFILI_03031</name>
</gene>
<name>B9YB24_9FIRM</name>
<dbReference type="HOGENOM" id="CLU_3290769_0_0_9"/>
<dbReference type="EMBL" id="ACCF01000192">
    <property type="protein sequence ID" value="EEF66832.1"/>
    <property type="molecule type" value="Genomic_DNA"/>
</dbReference>
<proteinExistence type="predicted"/>
<dbReference type="Proteomes" id="UP000005950">
    <property type="component" value="Unassembled WGS sequence"/>
</dbReference>
<sequence length="40" mass="4642">MTVLLDFDDILDSGSDRFSICLDHTFFILILFPWIPGCQH</sequence>
<evidence type="ECO:0000313" key="1">
    <source>
        <dbReference type="EMBL" id="EEF66832.1"/>
    </source>
</evidence>
<accession>B9YB24</accession>